<dbReference type="GO" id="GO:0003677">
    <property type="term" value="F:DNA binding"/>
    <property type="evidence" value="ECO:0007669"/>
    <property type="project" value="UniProtKB-KW"/>
</dbReference>
<protein>
    <submittedName>
        <fullName evidence="6">DNA-binding transcriptional regulator, GntR family</fullName>
    </submittedName>
    <submittedName>
        <fullName evidence="5">GntR family transcriptional regulator</fullName>
    </submittedName>
</protein>
<dbReference type="Proteomes" id="UP000470404">
    <property type="component" value="Unassembled WGS sequence"/>
</dbReference>
<evidence type="ECO:0000313" key="7">
    <source>
        <dbReference type="Proteomes" id="UP000199137"/>
    </source>
</evidence>
<evidence type="ECO:0000313" key="8">
    <source>
        <dbReference type="Proteomes" id="UP000470404"/>
    </source>
</evidence>
<dbReference type="STRING" id="112413.SAMN05421854_1011339"/>
<accession>A0A1I5FXT1</accession>
<dbReference type="OrthoDB" id="8680240at2"/>
<dbReference type="InterPro" id="IPR036390">
    <property type="entry name" value="WH_DNA-bd_sf"/>
</dbReference>
<keyword evidence="2 6" id="KW-0238">DNA-binding</keyword>
<organism evidence="6 7">
    <name type="scientific">Amycolatopsis rubida</name>
    <dbReference type="NCBI Taxonomy" id="112413"/>
    <lineage>
        <taxon>Bacteria</taxon>
        <taxon>Bacillati</taxon>
        <taxon>Actinomycetota</taxon>
        <taxon>Actinomycetes</taxon>
        <taxon>Pseudonocardiales</taxon>
        <taxon>Pseudonocardiaceae</taxon>
        <taxon>Amycolatopsis</taxon>
    </lineage>
</organism>
<evidence type="ECO:0000256" key="1">
    <source>
        <dbReference type="ARBA" id="ARBA00023015"/>
    </source>
</evidence>
<dbReference type="InterPro" id="IPR000524">
    <property type="entry name" value="Tscrpt_reg_HTH_GntR"/>
</dbReference>
<dbReference type="EMBL" id="FOWC01000001">
    <property type="protein sequence ID" value="SFO28604.1"/>
    <property type="molecule type" value="Genomic_DNA"/>
</dbReference>
<dbReference type="Gene3D" id="1.10.10.10">
    <property type="entry name" value="Winged helix-like DNA-binding domain superfamily/Winged helix DNA-binding domain"/>
    <property type="match status" value="1"/>
</dbReference>
<proteinExistence type="predicted"/>
<dbReference type="SUPFAM" id="SSF48008">
    <property type="entry name" value="GntR ligand-binding domain-like"/>
    <property type="match status" value="1"/>
</dbReference>
<evidence type="ECO:0000259" key="4">
    <source>
        <dbReference type="PROSITE" id="PS50949"/>
    </source>
</evidence>
<dbReference type="InterPro" id="IPR008920">
    <property type="entry name" value="TF_FadR/GntR_C"/>
</dbReference>
<dbReference type="InterPro" id="IPR036388">
    <property type="entry name" value="WH-like_DNA-bd_sf"/>
</dbReference>
<evidence type="ECO:0000256" key="2">
    <source>
        <dbReference type="ARBA" id="ARBA00023125"/>
    </source>
</evidence>
<dbReference type="SMART" id="SM00895">
    <property type="entry name" value="FCD"/>
    <property type="match status" value="1"/>
</dbReference>
<keyword evidence="1" id="KW-0805">Transcription regulation</keyword>
<dbReference type="AlphaFoldDB" id="A0A1I5FXT1"/>
<dbReference type="Pfam" id="PF07729">
    <property type="entry name" value="FCD"/>
    <property type="match status" value="1"/>
</dbReference>
<name>A0A1I5FXT1_9PSEU</name>
<dbReference type="PANTHER" id="PTHR43537">
    <property type="entry name" value="TRANSCRIPTIONAL REGULATOR, GNTR FAMILY"/>
    <property type="match status" value="1"/>
</dbReference>
<evidence type="ECO:0000313" key="5">
    <source>
        <dbReference type="EMBL" id="NEC57106.1"/>
    </source>
</evidence>
<keyword evidence="8" id="KW-1185">Reference proteome</keyword>
<dbReference type="RefSeq" id="WP_067577236.1">
    <property type="nucleotide sequence ID" value="NZ_FOWC01000001.1"/>
</dbReference>
<evidence type="ECO:0000256" key="3">
    <source>
        <dbReference type="ARBA" id="ARBA00023163"/>
    </source>
</evidence>
<evidence type="ECO:0000313" key="6">
    <source>
        <dbReference type="EMBL" id="SFO28604.1"/>
    </source>
</evidence>
<reference evidence="6 7" key="1">
    <citation type="submission" date="2016-10" db="EMBL/GenBank/DDBJ databases">
        <authorList>
            <person name="de Groot N.N."/>
        </authorList>
    </citation>
    <scope>NUCLEOTIDE SEQUENCE [LARGE SCALE GENOMIC DNA]</scope>
    <source>
        <strain evidence="6 7">DSM 44637</strain>
    </source>
</reference>
<dbReference type="SUPFAM" id="SSF46785">
    <property type="entry name" value="Winged helix' DNA-binding domain"/>
    <property type="match status" value="1"/>
</dbReference>
<feature type="domain" description="HTH gntR-type" evidence="4">
    <location>
        <begin position="15"/>
        <end position="82"/>
    </location>
</feature>
<dbReference type="InterPro" id="IPR011711">
    <property type="entry name" value="GntR_C"/>
</dbReference>
<gene>
    <name evidence="5" type="ORF">G3I59_16300</name>
    <name evidence="6" type="ORF">SAMN05421854_1011339</name>
</gene>
<dbReference type="PANTHER" id="PTHR43537:SF24">
    <property type="entry name" value="GLUCONATE OPERON TRANSCRIPTIONAL REPRESSOR"/>
    <property type="match status" value="1"/>
</dbReference>
<dbReference type="CDD" id="cd07377">
    <property type="entry name" value="WHTH_GntR"/>
    <property type="match status" value="1"/>
</dbReference>
<keyword evidence="3" id="KW-0804">Transcription</keyword>
<dbReference type="GO" id="GO:0003700">
    <property type="term" value="F:DNA-binding transcription factor activity"/>
    <property type="evidence" value="ECO:0007669"/>
    <property type="project" value="InterPro"/>
</dbReference>
<dbReference type="Gene3D" id="1.20.120.530">
    <property type="entry name" value="GntR ligand-binding domain-like"/>
    <property type="match status" value="1"/>
</dbReference>
<dbReference type="EMBL" id="JAAGNC010000081">
    <property type="protein sequence ID" value="NEC57106.1"/>
    <property type="molecule type" value="Genomic_DNA"/>
</dbReference>
<dbReference type="PROSITE" id="PS50949">
    <property type="entry name" value="HTH_GNTR"/>
    <property type="match status" value="1"/>
</dbReference>
<dbReference type="Pfam" id="PF00392">
    <property type="entry name" value="GntR"/>
    <property type="match status" value="1"/>
</dbReference>
<dbReference type="SMART" id="SM00345">
    <property type="entry name" value="HTH_GNTR"/>
    <property type="match status" value="1"/>
</dbReference>
<sequence length="232" mass="25801">MPGIESRSGAPTTPGTITEFVAQELRNRIVLGVLQPGAKVPVYELAAELEVSRVPLREAVRQLEAESLVENLPRRGTVVRELSVRDLRDAFEILQRIEPLAAQRAAAPENAAVVETMEFWLRKMQELSQRKVPFVSREMLEAHREFHFALFRAGGEGVLHTHLCILWNTCERYVMSSLPDLDRQAAAAAEHAELVKRIRAGDADGATKVLAAHLTASLTSSLRYLENNETEG</sequence>
<reference evidence="5 8" key="2">
    <citation type="submission" date="2020-01" db="EMBL/GenBank/DDBJ databases">
        <title>Insect and environment-associated Actinomycetes.</title>
        <authorList>
            <person name="Currrie C."/>
            <person name="Chevrette M."/>
            <person name="Carlson C."/>
            <person name="Stubbendieck R."/>
            <person name="Wendt-Pienkowski E."/>
        </authorList>
    </citation>
    <scope>NUCLEOTIDE SEQUENCE [LARGE SCALE GENOMIC DNA]</scope>
    <source>
        <strain evidence="5 8">SID8386</strain>
    </source>
</reference>
<dbReference type="Proteomes" id="UP000199137">
    <property type="component" value="Unassembled WGS sequence"/>
</dbReference>